<dbReference type="EMBL" id="KX987158">
    <property type="protein sequence ID" value="APU92819.1"/>
    <property type="molecule type" value="Genomic_DNA"/>
</dbReference>
<reference evidence="2" key="1">
    <citation type="submission" date="2016-10" db="EMBL/GenBank/DDBJ databases">
        <title>Complete genome of Salmonella enterica bacteriophage Sasha.</title>
        <authorList>
            <person name="Zeng C."/>
            <person name="Xie Y."/>
            <person name="Gill J.J."/>
        </authorList>
    </citation>
    <scope>NUCLEOTIDE SEQUENCE [LARGE SCALE GENOMIC DNA]</scope>
</reference>
<evidence type="ECO:0000313" key="1">
    <source>
        <dbReference type="EMBL" id="APU92819.1"/>
    </source>
</evidence>
<proteinExistence type="predicted"/>
<sequence>MAQKESFVTPVGRLVGGSFFDINTHDHENKPLAPEKHNWWVGLAFPKTAANWWEEQGELGAVFQAIMRAANSHYVNGEPQQPTFAWKIINGDDPKHASKTGYAGHWVIGFSRNVAIDACPVYNAAYQPVIDKNLAKKGYYYRISGSSVANGRTGNQAGVYINMEMAQLLYAGEEIISGPAPASVFGAAPAMPEGARPIGVTPAAAPVAAPTPAAAPVAAPTPAAAPVAAPTPAAAPVAAPTPAAAPVAAPTPAAAPVKVMTEKAGGATYEQFIAQGWNDEQLIANGYMVMTTPAPNFLNGNGY</sequence>
<protein>
    <submittedName>
        <fullName evidence="1">Uncharacterized protein</fullName>
    </submittedName>
</protein>
<dbReference type="Gene3D" id="2.40.50.140">
    <property type="entry name" value="Nucleic acid-binding proteins"/>
    <property type="match status" value="1"/>
</dbReference>
<accession>A0A1P8DTS0</accession>
<dbReference type="Proteomes" id="UP000223290">
    <property type="component" value="Segment"/>
</dbReference>
<keyword evidence="2" id="KW-1185">Reference proteome</keyword>
<dbReference type="InterPro" id="IPR012340">
    <property type="entry name" value="NA-bd_OB-fold"/>
</dbReference>
<organism evidence="1 2">
    <name type="scientific">Salmonella phage vB_SenS_Sasha</name>
    <dbReference type="NCBI Taxonomy" id="1913114"/>
    <lineage>
        <taxon>Viruses</taxon>
        <taxon>Duplodnaviria</taxon>
        <taxon>Heunggongvirae</taxon>
        <taxon>Uroviricota</taxon>
        <taxon>Caudoviricetes</taxon>
        <taxon>Sashavirus</taxon>
        <taxon>Sashavirus sasha</taxon>
    </lineage>
</organism>
<name>A0A1P8DTS0_9CAUD</name>
<evidence type="ECO:0000313" key="2">
    <source>
        <dbReference type="Proteomes" id="UP000223290"/>
    </source>
</evidence>
<gene>
    <name evidence="1" type="ORF">CPTSasha_63</name>
</gene>